<gene>
    <name evidence="3" type="ORF">H9870_08495</name>
</gene>
<evidence type="ECO:0000313" key="4">
    <source>
        <dbReference type="Proteomes" id="UP000824190"/>
    </source>
</evidence>
<reference evidence="3" key="2">
    <citation type="submission" date="2021-04" db="EMBL/GenBank/DDBJ databases">
        <authorList>
            <person name="Gilroy R."/>
        </authorList>
    </citation>
    <scope>NUCLEOTIDE SEQUENCE</scope>
    <source>
        <strain evidence="3">CHK32-1732</strain>
    </source>
</reference>
<proteinExistence type="predicted"/>
<dbReference type="AlphaFoldDB" id="A0A9D1RPC9"/>
<dbReference type="Proteomes" id="UP000824190">
    <property type="component" value="Unassembled WGS sequence"/>
</dbReference>
<dbReference type="PROSITE" id="PS51257">
    <property type="entry name" value="PROKAR_LIPOPROTEIN"/>
    <property type="match status" value="1"/>
</dbReference>
<evidence type="ECO:0000313" key="3">
    <source>
        <dbReference type="EMBL" id="HIW91684.1"/>
    </source>
</evidence>
<organism evidence="3 4">
    <name type="scientific">Candidatus Corynebacterium avicola</name>
    <dbReference type="NCBI Taxonomy" id="2838527"/>
    <lineage>
        <taxon>Bacteria</taxon>
        <taxon>Bacillati</taxon>
        <taxon>Actinomycetota</taxon>
        <taxon>Actinomycetes</taxon>
        <taxon>Mycobacteriales</taxon>
        <taxon>Corynebacteriaceae</taxon>
        <taxon>Corynebacterium</taxon>
    </lineage>
</organism>
<accession>A0A9D1RPC9</accession>
<name>A0A9D1RPC9_9CORY</name>
<comment type="caution">
    <text evidence="3">The sequence shown here is derived from an EMBL/GenBank/DDBJ whole genome shotgun (WGS) entry which is preliminary data.</text>
</comment>
<evidence type="ECO:0000256" key="2">
    <source>
        <dbReference type="SAM" id="SignalP"/>
    </source>
</evidence>
<protein>
    <submittedName>
        <fullName evidence="3">Uncharacterized protein</fullName>
    </submittedName>
</protein>
<reference evidence="3" key="1">
    <citation type="journal article" date="2021" name="PeerJ">
        <title>Extensive microbial diversity within the chicken gut microbiome revealed by metagenomics and culture.</title>
        <authorList>
            <person name="Gilroy R."/>
            <person name="Ravi A."/>
            <person name="Getino M."/>
            <person name="Pursley I."/>
            <person name="Horton D.L."/>
            <person name="Alikhan N.F."/>
            <person name="Baker D."/>
            <person name="Gharbi K."/>
            <person name="Hall N."/>
            <person name="Watson M."/>
            <person name="Adriaenssens E.M."/>
            <person name="Foster-Nyarko E."/>
            <person name="Jarju S."/>
            <person name="Secka A."/>
            <person name="Antonio M."/>
            <person name="Oren A."/>
            <person name="Chaudhuri R.R."/>
            <person name="La Ragione R."/>
            <person name="Hildebrand F."/>
            <person name="Pallen M.J."/>
        </authorList>
    </citation>
    <scope>NUCLEOTIDE SEQUENCE</scope>
    <source>
        <strain evidence="3">CHK32-1732</strain>
    </source>
</reference>
<dbReference type="EMBL" id="DXGC01000073">
    <property type="protein sequence ID" value="HIW91684.1"/>
    <property type="molecule type" value="Genomic_DNA"/>
</dbReference>
<sequence length="298" mass="31027">MTPTSLRSQHRRSLAALGAAFVLVLAACGTEDSSDASPSSTDSTPPTTTQVEALPEQVTTVLDALDTLEAEYTEPSKTDPGVSGAEEIYDLEIVGYSAGINVFATTEALDDWQSASDDLGGVSVTFDTTAVSLNSDEGKDASLALAPQLAEELGGVAHTGGQEPDYTPSVDEASAPTVVECLFGTPGPALWSDGTTAFSQECFDEATEGLDYVCPQTDHYVPDPSYCESNQPAHDGVAMADGGTCPAAICGYGHDAEGNRNPSSGEIQGRDGCQQGYIDDPGYCAAIEEVFEANIDWE</sequence>
<feature type="signal peptide" evidence="2">
    <location>
        <begin position="1"/>
        <end position="26"/>
    </location>
</feature>
<feature type="region of interest" description="Disordered" evidence="1">
    <location>
        <begin position="32"/>
        <end position="51"/>
    </location>
</feature>
<evidence type="ECO:0000256" key="1">
    <source>
        <dbReference type="SAM" id="MobiDB-lite"/>
    </source>
</evidence>
<feature type="chain" id="PRO_5038810866" evidence="2">
    <location>
        <begin position="27"/>
        <end position="298"/>
    </location>
</feature>
<keyword evidence="2" id="KW-0732">Signal</keyword>
<feature type="compositionally biased region" description="Low complexity" evidence="1">
    <location>
        <begin position="32"/>
        <end position="49"/>
    </location>
</feature>